<keyword evidence="2" id="KW-0238">DNA-binding</keyword>
<dbReference type="AlphaFoldDB" id="A0A6V7UVQ5"/>
<dbReference type="PANTHER" id="PTHR23043">
    <property type="entry name" value="HYPOXIA-INDUCIBLE FACTOR 1 ALPHA"/>
    <property type="match status" value="1"/>
</dbReference>
<evidence type="ECO:0000256" key="2">
    <source>
        <dbReference type="ARBA" id="ARBA00023125"/>
    </source>
</evidence>
<sequence>MLSTDDDCKYLEATCSKNEQRKGLANNRISTRGASKLRRDQINNELTEIRNILPLNTLMKQNLFQLQVLSLSCTFIRCHHYFRLFNKNFKRSSSISSIFNSTIINAALNEHFLLAINEEGKLLGLSDNFSQDREPISTIEWMAQSDSLFDLIDIRDHQLLQENLFNENGLERISQSNEITFVCRWRPPKLGGVTKRQPDWNGKPTIVNGYFISFQNDNKRMFVGFCRPLLFSKSCFNRNYNDPSIMKFWMDKKLRIEALCQK</sequence>
<organism evidence="6 7">
    <name type="scientific">Meloidogyne enterolobii</name>
    <name type="common">Root-knot nematode worm</name>
    <name type="synonym">Meloidogyne mayaguensis</name>
    <dbReference type="NCBI Taxonomy" id="390850"/>
    <lineage>
        <taxon>Eukaryota</taxon>
        <taxon>Metazoa</taxon>
        <taxon>Ecdysozoa</taxon>
        <taxon>Nematoda</taxon>
        <taxon>Chromadorea</taxon>
        <taxon>Rhabditida</taxon>
        <taxon>Tylenchina</taxon>
        <taxon>Tylenchomorpha</taxon>
        <taxon>Tylenchoidea</taxon>
        <taxon>Meloidogynidae</taxon>
        <taxon>Meloidogyninae</taxon>
        <taxon>Meloidogyne</taxon>
    </lineage>
</organism>
<dbReference type="OrthoDB" id="9978016at2759"/>
<dbReference type="Proteomes" id="UP000580250">
    <property type="component" value="Unassembled WGS sequence"/>
</dbReference>
<dbReference type="InterPro" id="IPR056192">
    <property type="entry name" value="bHLH_NPAS4"/>
</dbReference>
<dbReference type="GO" id="GO:0000981">
    <property type="term" value="F:DNA-binding transcription factor activity, RNA polymerase II-specific"/>
    <property type="evidence" value="ECO:0007669"/>
    <property type="project" value="TreeGrafter"/>
</dbReference>
<feature type="domain" description="BHLH" evidence="5">
    <location>
        <begin position="26"/>
        <end position="79"/>
    </location>
</feature>
<reference evidence="6 7" key="1">
    <citation type="submission" date="2020-08" db="EMBL/GenBank/DDBJ databases">
        <authorList>
            <person name="Koutsovoulos G."/>
            <person name="Danchin GJ E."/>
        </authorList>
    </citation>
    <scope>NUCLEOTIDE SEQUENCE [LARGE SCALE GENOMIC DNA]</scope>
</reference>
<evidence type="ECO:0000256" key="4">
    <source>
        <dbReference type="ARBA" id="ARBA00023242"/>
    </source>
</evidence>
<keyword evidence="3" id="KW-0804">Transcription</keyword>
<dbReference type="PANTHER" id="PTHR23043:SF39">
    <property type="entry name" value="DYSFUSION, ISOFORM D"/>
    <property type="match status" value="1"/>
</dbReference>
<dbReference type="GO" id="GO:0046983">
    <property type="term" value="F:protein dimerization activity"/>
    <property type="evidence" value="ECO:0007669"/>
    <property type="project" value="InterPro"/>
</dbReference>
<evidence type="ECO:0000259" key="5">
    <source>
        <dbReference type="PROSITE" id="PS50888"/>
    </source>
</evidence>
<accession>A0A6V7UVQ5</accession>
<dbReference type="EMBL" id="CAJEWN010000112">
    <property type="protein sequence ID" value="CAD2165739.1"/>
    <property type="molecule type" value="Genomic_DNA"/>
</dbReference>
<evidence type="ECO:0000313" key="6">
    <source>
        <dbReference type="EMBL" id="CAD2165739.1"/>
    </source>
</evidence>
<evidence type="ECO:0000313" key="7">
    <source>
        <dbReference type="Proteomes" id="UP000580250"/>
    </source>
</evidence>
<dbReference type="InterPro" id="IPR036638">
    <property type="entry name" value="HLH_DNA-bd_sf"/>
</dbReference>
<dbReference type="Gene3D" id="3.30.450.20">
    <property type="entry name" value="PAS domain"/>
    <property type="match status" value="1"/>
</dbReference>
<name>A0A6V7UVQ5_MELEN</name>
<evidence type="ECO:0000256" key="3">
    <source>
        <dbReference type="ARBA" id="ARBA00023163"/>
    </source>
</evidence>
<comment type="caution">
    <text evidence="6">The sequence shown here is derived from an EMBL/GenBank/DDBJ whole genome shotgun (WGS) entry which is preliminary data.</text>
</comment>
<dbReference type="GO" id="GO:0010557">
    <property type="term" value="P:positive regulation of macromolecule biosynthetic process"/>
    <property type="evidence" value="ECO:0007669"/>
    <property type="project" value="UniProtKB-ARBA"/>
</dbReference>
<protein>
    <recommendedName>
        <fullName evidence="5">BHLH domain-containing protein</fullName>
    </recommendedName>
</protein>
<keyword evidence="4" id="KW-0539">Nucleus</keyword>
<dbReference type="PROSITE" id="PS50888">
    <property type="entry name" value="BHLH"/>
    <property type="match status" value="1"/>
</dbReference>
<evidence type="ECO:0000256" key="1">
    <source>
        <dbReference type="ARBA" id="ARBA00023015"/>
    </source>
</evidence>
<dbReference type="InterPro" id="IPR011598">
    <property type="entry name" value="bHLH_dom"/>
</dbReference>
<proteinExistence type="predicted"/>
<keyword evidence="1" id="KW-0805">Transcription regulation</keyword>
<gene>
    <name evidence="6" type="ORF">MENT_LOCUS17364</name>
</gene>
<dbReference type="SUPFAM" id="SSF47459">
    <property type="entry name" value="HLH, helix-loop-helix DNA-binding domain"/>
    <property type="match status" value="1"/>
</dbReference>
<dbReference type="Pfam" id="PF23183">
    <property type="entry name" value="bHLH_NPAS4"/>
    <property type="match status" value="1"/>
</dbReference>
<dbReference type="GO" id="GO:0000977">
    <property type="term" value="F:RNA polymerase II transcription regulatory region sequence-specific DNA binding"/>
    <property type="evidence" value="ECO:0007669"/>
    <property type="project" value="TreeGrafter"/>
</dbReference>